<keyword evidence="2" id="KW-1133">Transmembrane helix</keyword>
<keyword evidence="4" id="KW-1185">Reference proteome</keyword>
<feature type="region of interest" description="Disordered" evidence="1">
    <location>
        <begin position="18"/>
        <end position="38"/>
    </location>
</feature>
<name>A0ABZ1XHQ1_9ACTN</name>
<evidence type="ECO:0000256" key="2">
    <source>
        <dbReference type="SAM" id="Phobius"/>
    </source>
</evidence>
<accession>A0ABZ1XHQ1</accession>
<feature type="transmembrane region" description="Helical" evidence="2">
    <location>
        <begin position="120"/>
        <end position="142"/>
    </location>
</feature>
<proteinExistence type="predicted"/>
<dbReference type="RefSeq" id="WP_329398312.1">
    <property type="nucleotide sequence ID" value="NZ_CP109019.1"/>
</dbReference>
<keyword evidence="2" id="KW-0472">Membrane</keyword>
<evidence type="ECO:0000256" key="1">
    <source>
        <dbReference type="SAM" id="MobiDB-lite"/>
    </source>
</evidence>
<organism evidence="3 4">
    <name type="scientific">Streptomyces melanogenes</name>
    <dbReference type="NCBI Taxonomy" id="67326"/>
    <lineage>
        <taxon>Bacteria</taxon>
        <taxon>Bacillati</taxon>
        <taxon>Actinomycetota</taxon>
        <taxon>Actinomycetes</taxon>
        <taxon>Kitasatosporales</taxon>
        <taxon>Streptomycetaceae</taxon>
        <taxon>Streptomyces</taxon>
    </lineage>
</organism>
<evidence type="ECO:0000313" key="4">
    <source>
        <dbReference type="Proteomes" id="UP001432060"/>
    </source>
</evidence>
<evidence type="ECO:0000313" key="3">
    <source>
        <dbReference type="EMBL" id="WUT82984.1"/>
    </source>
</evidence>
<keyword evidence="2" id="KW-0812">Transmembrane</keyword>
<gene>
    <name evidence="3" type="ORF">OG515_12595</name>
</gene>
<reference evidence="3" key="1">
    <citation type="submission" date="2022-10" db="EMBL/GenBank/DDBJ databases">
        <title>The complete genomes of actinobacterial strains from the NBC collection.</title>
        <authorList>
            <person name="Joergensen T.S."/>
            <person name="Alvarez Arevalo M."/>
            <person name="Sterndorff E.B."/>
            <person name="Faurdal D."/>
            <person name="Vuksanovic O."/>
            <person name="Mourched A.-S."/>
            <person name="Charusanti P."/>
            <person name="Shaw S."/>
            <person name="Blin K."/>
            <person name="Weber T."/>
        </authorList>
    </citation>
    <scope>NUCLEOTIDE SEQUENCE</scope>
    <source>
        <strain evidence="3">NBC_00668</strain>
    </source>
</reference>
<protein>
    <recommendedName>
        <fullName evidence="5">Transmembrane protein</fullName>
    </recommendedName>
</protein>
<sequence>MSGTDTFMKQVIASLARSRPFGETPSSAPAPHLLTEDRPDYERLVDDVLRAHPVEPDEPLNPEQVRTLAVNAANLISAAAAPEYLEYVRRREASRSTDADADDDDDDEGAEALAEAGAPAVVMVLAPVLAGTAAVGFLGFGYGLRLVDGDSDFVRTLTSTGWVFGAITMAAILVGAVALLLTAVRNSHTYGPAALDVAAARDAWLAALRERGVEPFVREVLRAVPGPPDEPGPGG</sequence>
<feature type="transmembrane region" description="Helical" evidence="2">
    <location>
        <begin position="162"/>
        <end position="184"/>
    </location>
</feature>
<evidence type="ECO:0008006" key="5">
    <source>
        <dbReference type="Google" id="ProtNLM"/>
    </source>
</evidence>
<dbReference type="Proteomes" id="UP001432060">
    <property type="component" value="Chromosome"/>
</dbReference>
<dbReference type="EMBL" id="CP109019">
    <property type="protein sequence ID" value="WUT82984.1"/>
    <property type="molecule type" value="Genomic_DNA"/>
</dbReference>